<feature type="domain" description="HIT-type" evidence="9">
    <location>
        <begin position="29"/>
        <end position="63"/>
    </location>
</feature>
<evidence type="ECO:0000256" key="4">
    <source>
        <dbReference type="ARBA" id="ARBA00022833"/>
    </source>
</evidence>
<dbReference type="InterPro" id="IPR007529">
    <property type="entry name" value="Znf_HIT"/>
</dbReference>
<comment type="function">
    <text evidence="5">Required for box C/D snoRNAs accumulation involved in snoRNA processing, snoRNA transport to the nucleolus and ribosome biogenesis.</text>
</comment>
<protein>
    <recommendedName>
        <fullName evidence="9">HIT-type domain-containing protein</fullName>
    </recommendedName>
</protein>
<dbReference type="EMBL" id="KI687197">
    <property type="protein sequence ID" value="ETK82457.1"/>
    <property type="molecule type" value="Genomic_DNA"/>
</dbReference>
<keyword evidence="1" id="KW-0597">Phosphoprotein</keyword>
<dbReference type="GO" id="GO:0000492">
    <property type="term" value="P:box C/D snoRNP assembly"/>
    <property type="evidence" value="ECO:0007669"/>
    <property type="project" value="TreeGrafter"/>
</dbReference>
<dbReference type="GO" id="GO:0000463">
    <property type="term" value="P:maturation of LSU-rRNA from tricistronic rRNA transcript (SSU-rRNA, 5.8S rRNA, LSU-rRNA)"/>
    <property type="evidence" value="ECO:0007669"/>
    <property type="project" value="TreeGrafter"/>
</dbReference>
<dbReference type="GO" id="GO:0008270">
    <property type="term" value="F:zinc ion binding"/>
    <property type="evidence" value="ECO:0007669"/>
    <property type="project" value="UniProtKB-UniRule"/>
</dbReference>
<dbReference type="InterPro" id="IPR057721">
    <property type="entry name" value="BCD1_alpha/beta"/>
</dbReference>
<accession>W2GHJ8</accession>
<feature type="region of interest" description="Disordered" evidence="8">
    <location>
        <begin position="131"/>
        <end position="161"/>
    </location>
</feature>
<evidence type="ECO:0000256" key="5">
    <source>
        <dbReference type="ARBA" id="ARBA00049598"/>
    </source>
</evidence>
<evidence type="ECO:0000256" key="6">
    <source>
        <dbReference type="ARBA" id="ARBA00049654"/>
    </source>
</evidence>
<comment type="similarity">
    <text evidence="6">Belongs to the BCD1 family.</text>
</comment>
<sequence>MADTSSKRALDEAEVETQLQPTQDTLVECCGCGKSDVKYRCPRCERITCSLQCCVVHKKQFGCNGRRDRTKFVELKKFTDADLSSGKRTNPVATRYDAQCLPGCYTCLLFVAFCIDFFFLEEVSRSTNSAARSRSQLNANARRYTSNKKRKVATDAGSPSAPINPDIPADWLARFPIAVQLFAEHSAKRGVALTLLAPGMSKRARNSSYMDTKKNTMYWRVEWAFPSAEVPVSHHEERANERDTLFSLLAKYLTPSQENVAICGKLKKYAVADWEKHVVLLLRKEFTPASQPQYYRLDGSQSVESNLKRKAVVEFPVIIVALDADADKYPVAHDVIETISSVGTNAIEEPFTEEPEVMEVEEEGSRNEISSELLTLEDPSTTDKICSISEEESEDVEASTQPKSVLIEEIQVTAH</sequence>
<evidence type="ECO:0000256" key="1">
    <source>
        <dbReference type="ARBA" id="ARBA00022553"/>
    </source>
</evidence>
<dbReference type="InterPro" id="IPR051639">
    <property type="entry name" value="BCD1"/>
</dbReference>
<dbReference type="PANTHER" id="PTHR13483">
    <property type="entry name" value="BOX C_D SNORNA PROTEIN 1-RELATED"/>
    <property type="match status" value="1"/>
</dbReference>
<dbReference type="GO" id="GO:0048254">
    <property type="term" value="P:snoRNA localization"/>
    <property type="evidence" value="ECO:0007669"/>
    <property type="project" value="TreeGrafter"/>
</dbReference>
<dbReference type="SUPFAM" id="SSF144232">
    <property type="entry name" value="HIT/MYND zinc finger-like"/>
    <property type="match status" value="1"/>
</dbReference>
<evidence type="ECO:0000256" key="7">
    <source>
        <dbReference type="PROSITE-ProRule" id="PRU00453"/>
    </source>
</evidence>
<keyword evidence="4" id="KW-0862">Zinc</keyword>
<dbReference type="CDD" id="cd23023">
    <property type="entry name" value="zf-HIT_BCD1"/>
    <property type="match status" value="1"/>
</dbReference>
<dbReference type="GO" id="GO:0070761">
    <property type="term" value="C:pre-snoRNP complex"/>
    <property type="evidence" value="ECO:0007669"/>
    <property type="project" value="TreeGrafter"/>
</dbReference>
<dbReference type="Pfam" id="PF25790">
    <property type="entry name" value="BCD1"/>
    <property type="match status" value="1"/>
</dbReference>
<keyword evidence="2" id="KW-0479">Metal-binding</keyword>
<dbReference type="PROSITE" id="PS51083">
    <property type="entry name" value="ZF_HIT"/>
    <property type="match status" value="1"/>
</dbReference>
<dbReference type="PANTHER" id="PTHR13483:SF3">
    <property type="entry name" value="BOX C_D SNORNA PROTEIN 1"/>
    <property type="match status" value="1"/>
</dbReference>
<dbReference type="VEuPathDB" id="FungiDB:PPTG_14031"/>
<dbReference type="GO" id="GO:0005634">
    <property type="term" value="C:nucleus"/>
    <property type="evidence" value="ECO:0007669"/>
    <property type="project" value="TreeGrafter"/>
</dbReference>
<evidence type="ECO:0000256" key="8">
    <source>
        <dbReference type="SAM" id="MobiDB-lite"/>
    </source>
</evidence>
<reference evidence="10" key="1">
    <citation type="submission" date="2013-11" db="EMBL/GenBank/DDBJ databases">
        <title>The Genome Sequence of Phytophthora parasitica CJ02B3.</title>
        <authorList>
            <consortium name="The Broad Institute Genomics Platform"/>
            <person name="Russ C."/>
            <person name="Tyler B."/>
            <person name="Panabieres F."/>
            <person name="Shan W."/>
            <person name="Tripathy S."/>
            <person name="Grunwald N."/>
            <person name="Machado M."/>
            <person name="Johnson C.S."/>
            <person name="Arredondo F."/>
            <person name="Hong C."/>
            <person name="Coffey M."/>
            <person name="Young S.K."/>
            <person name="Zeng Q."/>
            <person name="Gargeya S."/>
            <person name="Fitzgerald M."/>
            <person name="Abouelleil A."/>
            <person name="Alvarado L."/>
            <person name="Chapman S.B."/>
            <person name="Gainer-Dewar J."/>
            <person name="Goldberg J."/>
            <person name="Griggs A."/>
            <person name="Gujja S."/>
            <person name="Hansen M."/>
            <person name="Howarth C."/>
            <person name="Imamovic A."/>
            <person name="Ireland A."/>
            <person name="Larimer J."/>
            <person name="McCowan C."/>
            <person name="Murphy C."/>
            <person name="Pearson M."/>
            <person name="Poon T.W."/>
            <person name="Priest M."/>
            <person name="Roberts A."/>
            <person name="Saif S."/>
            <person name="Shea T."/>
            <person name="Sykes S."/>
            <person name="Wortman J."/>
            <person name="Nusbaum C."/>
            <person name="Birren B."/>
        </authorList>
    </citation>
    <scope>NUCLEOTIDE SEQUENCE [LARGE SCALE GENOMIC DNA]</scope>
    <source>
        <strain evidence="10">CJ02B3</strain>
    </source>
</reference>
<evidence type="ECO:0000313" key="10">
    <source>
        <dbReference type="EMBL" id="ETK82457.1"/>
    </source>
</evidence>
<proteinExistence type="inferred from homology"/>
<evidence type="ECO:0000259" key="9">
    <source>
        <dbReference type="PROSITE" id="PS51083"/>
    </source>
</evidence>
<gene>
    <name evidence="10" type="ORF">L915_12163</name>
</gene>
<dbReference type="Gene3D" id="3.30.60.190">
    <property type="match status" value="1"/>
</dbReference>
<dbReference type="AlphaFoldDB" id="W2GHJ8"/>
<keyword evidence="3 7" id="KW-0863">Zinc-finger</keyword>
<evidence type="ECO:0000256" key="2">
    <source>
        <dbReference type="ARBA" id="ARBA00022723"/>
    </source>
</evidence>
<evidence type="ECO:0000256" key="3">
    <source>
        <dbReference type="ARBA" id="ARBA00022771"/>
    </source>
</evidence>
<organism evidence="10">
    <name type="scientific">Phytophthora nicotianae</name>
    <name type="common">Potato buckeye rot agent</name>
    <name type="synonym">Phytophthora parasitica</name>
    <dbReference type="NCBI Taxonomy" id="4792"/>
    <lineage>
        <taxon>Eukaryota</taxon>
        <taxon>Sar</taxon>
        <taxon>Stramenopiles</taxon>
        <taxon>Oomycota</taxon>
        <taxon>Peronosporomycetes</taxon>
        <taxon>Peronosporales</taxon>
        <taxon>Peronosporaceae</taxon>
        <taxon>Phytophthora</taxon>
    </lineage>
</organism>
<dbReference type="Proteomes" id="UP000053236">
    <property type="component" value="Unassembled WGS sequence"/>
</dbReference>
<name>W2GHJ8_PHYNI</name>